<sequence length="329" mass="39231">MDIKQLDNFLFELTQHEKNYQQNPFIQAFSDRMPRFNYQGKDIFYLNTSLANNFRQLPFFIRKQSRFVPVPEHIHDTIEINYVYHGSYTQVINGQQLTLKQGDLIIIDTGIPHQTDALGTDDIIISMLIKQDFFTKYFYTELAPDTLLSKFILRAISESNNHNQYLFFRSNHFQKLHYFFQELLCEYYSSEPLPFSENYLTNYLKLIFLELIRYYSVEDNGTTNANQQFMFDVMNYIDQNYKNCHLNQCANQLNYNSSYLSQHIKESTGKNFKTLVQEKRLSISLVLLQQTQKSIRDIALDVGFSNLNQFYKVFKKQYHMTPAEYRIKK</sequence>
<dbReference type="Gene3D" id="2.60.120.10">
    <property type="entry name" value="Jelly Rolls"/>
    <property type="match status" value="1"/>
</dbReference>
<organism evidence="5 7">
    <name type="scientific">Streptococcus gallolyticus</name>
    <dbReference type="NCBI Taxonomy" id="315405"/>
    <lineage>
        <taxon>Bacteria</taxon>
        <taxon>Bacillati</taxon>
        <taxon>Bacillota</taxon>
        <taxon>Bacilli</taxon>
        <taxon>Lactobacillales</taxon>
        <taxon>Streptococcaceae</taxon>
        <taxon>Streptococcus</taxon>
    </lineage>
</organism>
<dbReference type="SMART" id="SM00342">
    <property type="entry name" value="HTH_ARAC"/>
    <property type="match status" value="1"/>
</dbReference>
<feature type="domain" description="HTH araC/xylS-type" evidence="4">
    <location>
        <begin position="231"/>
        <end position="328"/>
    </location>
</feature>
<dbReference type="PANTHER" id="PTHR43280:SF28">
    <property type="entry name" value="HTH-TYPE TRANSCRIPTIONAL ACTIVATOR RHAS"/>
    <property type="match status" value="1"/>
</dbReference>
<dbReference type="PRINTS" id="PR00032">
    <property type="entry name" value="HTHARAC"/>
</dbReference>
<dbReference type="Proteomes" id="UP000071927">
    <property type="component" value="Unassembled WGS sequence"/>
</dbReference>
<dbReference type="InterPro" id="IPR020449">
    <property type="entry name" value="Tscrpt_reg_AraC-type_HTH"/>
</dbReference>
<dbReference type="GO" id="GO:0003700">
    <property type="term" value="F:DNA-binding transcription factor activity"/>
    <property type="evidence" value="ECO:0007669"/>
    <property type="project" value="InterPro"/>
</dbReference>
<dbReference type="Proteomes" id="UP000183629">
    <property type="component" value="Unassembled WGS sequence"/>
</dbReference>
<evidence type="ECO:0000313" key="7">
    <source>
        <dbReference type="Proteomes" id="UP000071927"/>
    </source>
</evidence>
<keyword evidence="2 6" id="KW-0238">DNA-binding</keyword>
<keyword evidence="1" id="KW-0805">Transcription regulation</keyword>
<accession>A0A139R600</accession>
<dbReference type="PROSITE" id="PS01124">
    <property type="entry name" value="HTH_ARAC_FAMILY_2"/>
    <property type="match status" value="1"/>
</dbReference>
<dbReference type="InterPro" id="IPR018060">
    <property type="entry name" value="HTH_AraC"/>
</dbReference>
<dbReference type="SUPFAM" id="SSF46689">
    <property type="entry name" value="Homeodomain-like"/>
    <property type="match status" value="1"/>
</dbReference>
<proteinExistence type="predicted"/>
<dbReference type="RefSeq" id="WP_061459775.1">
    <property type="nucleotide sequence ID" value="NZ_FOLZ01000002.1"/>
</dbReference>
<dbReference type="Pfam" id="PF07883">
    <property type="entry name" value="Cupin_2"/>
    <property type="match status" value="1"/>
</dbReference>
<evidence type="ECO:0000256" key="1">
    <source>
        <dbReference type="ARBA" id="ARBA00023015"/>
    </source>
</evidence>
<evidence type="ECO:0000313" key="5">
    <source>
        <dbReference type="EMBL" id="KXU10178.1"/>
    </source>
</evidence>
<gene>
    <name evidence="6" type="ORF">SAMN05660328_102412</name>
    <name evidence="5" type="ORF">SGADD03_00300</name>
</gene>
<reference evidence="8" key="2">
    <citation type="submission" date="2016-10" db="EMBL/GenBank/DDBJ databases">
        <authorList>
            <person name="Varghese N."/>
            <person name="Submissions S."/>
        </authorList>
    </citation>
    <scope>NUCLEOTIDE SEQUENCE [LARGE SCALE GENOMIC DNA]</scope>
    <source>
        <strain evidence="8">LMG 15572</strain>
    </source>
</reference>
<reference evidence="5 7" key="1">
    <citation type="submission" date="2016-01" db="EMBL/GenBank/DDBJ databases">
        <title>Highly variable Streptococcus oralis are common among viridans streptococci isolated from primates.</title>
        <authorList>
            <person name="Denapaite D."/>
            <person name="Rieger M."/>
            <person name="Koendgen S."/>
            <person name="Brueckner R."/>
            <person name="Ochigava I."/>
            <person name="Kappeler P."/>
            <person name="Maetz-Rensing K."/>
            <person name="Leendertz F."/>
            <person name="Hakenbeck R."/>
        </authorList>
    </citation>
    <scope>NUCLEOTIDE SEQUENCE [LARGE SCALE GENOMIC DNA]</scope>
    <source>
        <strain evidence="5 7">DD03</strain>
    </source>
</reference>
<evidence type="ECO:0000256" key="2">
    <source>
        <dbReference type="ARBA" id="ARBA00023125"/>
    </source>
</evidence>
<dbReference type="Pfam" id="PF12833">
    <property type="entry name" value="HTH_18"/>
    <property type="match status" value="1"/>
</dbReference>
<dbReference type="EMBL" id="FPBN01000002">
    <property type="protein sequence ID" value="SFU53811.1"/>
    <property type="molecule type" value="Genomic_DNA"/>
</dbReference>
<evidence type="ECO:0000256" key="3">
    <source>
        <dbReference type="ARBA" id="ARBA00023163"/>
    </source>
</evidence>
<dbReference type="PANTHER" id="PTHR43280">
    <property type="entry name" value="ARAC-FAMILY TRANSCRIPTIONAL REGULATOR"/>
    <property type="match status" value="1"/>
</dbReference>
<reference evidence="6" key="3">
    <citation type="submission" date="2016-10" db="EMBL/GenBank/DDBJ databases">
        <authorList>
            <person name="de Groot N.N."/>
        </authorList>
    </citation>
    <scope>NUCLEOTIDE SEQUENCE [LARGE SCALE GENOMIC DNA]</scope>
    <source>
        <strain evidence="6">LMG 15572</strain>
    </source>
</reference>
<evidence type="ECO:0000313" key="8">
    <source>
        <dbReference type="Proteomes" id="UP000183629"/>
    </source>
</evidence>
<dbReference type="Gene3D" id="1.10.10.60">
    <property type="entry name" value="Homeodomain-like"/>
    <property type="match status" value="2"/>
</dbReference>
<dbReference type="GO" id="GO:0043565">
    <property type="term" value="F:sequence-specific DNA binding"/>
    <property type="evidence" value="ECO:0007669"/>
    <property type="project" value="InterPro"/>
</dbReference>
<evidence type="ECO:0000313" key="6">
    <source>
        <dbReference type="EMBL" id="SFU53811.1"/>
    </source>
</evidence>
<dbReference type="InterPro" id="IPR037923">
    <property type="entry name" value="HTH-like"/>
</dbReference>
<dbReference type="AlphaFoldDB" id="A0A139R600"/>
<protein>
    <submittedName>
        <fullName evidence="6">AraC-type DNA-binding protein</fullName>
    </submittedName>
    <submittedName>
        <fullName evidence="5">Two-component response regulator yesN</fullName>
    </submittedName>
</protein>
<dbReference type="InterPro" id="IPR009057">
    <property type="entry name" value="Homeodomain-like_sf"/>
</dbReference>
<keyword evidence="8" id="KW-1185">Reference proteome</keyword>
<dbReference type="SUPFAM" id="SSF51215">
    <property type="entry name" value="Regulatory protein AraC"/>
    <property type="match status" value="1"/>
</dbReference>
<dbReference type="InterPro" id="IPR013096">
    <property type="entry name" value="Cupin_2"/>
</dbReference>
<dbReference type="PATRIC" id="fig|315405.12.peg.396"/>
<dbReference type="InterPro" id="IPR014710">
    <property type="entry name" value="RmlC-like_jellyroll"/>
</dbReference>
<name>A0A139R600_9STRE</name>
<dbReference type="EMBL" id="LQXV01000098">
    <property type="protein sequence ID" value="KXU10178.1"/>
    <property type="molecule type" value="Genomic_DNA"/>
</dbReference>
<keyword evidence="3" id="KW-0804">Transcription</keyword>
<evidence type="ECO:0000259" key="4">
    <source>
        <dbReference type="PROSITE" id="PS01124"/>
    </source>
</evidence>